<organism evidence="3 4">
    <name type="scientific">Enterococcus quebecensis</name>
    <dbReference type="NCBI Taxonomy" id="903983"/>
    <lineage>
        <taxon>Bacteria</taxon>
        <taxon>Bacillati</taxon>
        <taxon>Bacillota</taxon>
        <taxon>Bacilli</taxon>
        <taxon>Lactobacillales</taxon>
        <taxon>Enterococcaceae</taxon>
        <taxon>Enterococcus</taxon>
    </lineage>
</organism>
<dbReference type="InterPro" id="IPR031989">
    <property type="entry name" value="DUF5067"/>
</dbReference>
<feature type="domain" description="DUF5067" evidence="2">
    <location>
        <begin position="179"/>
        <end position="296"/>
    </location>
</feature>
<dbReference type="PROSITE" id="PS51257">
    <property type="entry name" value="PROKAR_LIPOPROTEIN"/>
    <property type="match status" value="1"/>
</dbReference>
<dbReference type="STRING" id="903983.BCR23_08565"/>
<dbReference type="Gene3D" id="2.60.40.1240">
    <property type="match status" value="1"/>
</dbReference>
<dbReference type="RefSeq" id="WP_069635395.1">
    <property type="nucleotide sequence ID" value="NZ_JXKZ01000010.1"/>
</dbReference>
<name>A0A1E5GS11_9ENTE</name>
<dbReference type="InterPro" id="IPR029050">
    <property type="entry name" value="Immunoprotect_excell_Ig-like"/>
</dbReference>
<dbReference type="OrthoDB" id="2181477at2"/>
<evidence type="ECO:0000256" key="1">
    <source>
        <dbReference type="ARBA" id="ARBA00022729"/>
    </source>
</evidence>
<evidence type="ECO:0000259" key="2">
    <source>
        <dbReference type="Pfam" id="PF16729"/>
    </source>
</evidence>
<sequence length="313" mass="36086">MKRRMFKGILGCFLFLILVGCQKDRLNKKSDTFSSNGSDYSFQLPSGWEIQEDYQDELNEAAVFGAEDTNSRGVMFIRTQKSESMNETQLKEETKKSLSKYYKLEAGKVETFEVNGMPAIHYLMPSVYKKKAVWLDMYFVTTKTQLVNFQFYRSKDNNAEQQQQLIRESVKTLKQLNDDQKTVDSNYPTLENNQKLENEQVSIQLTGNKIEDNQLILRYVVTNKSSKELLPRDEWQKMFTIEELGKKLLMSDQPKTNDSELDYLLACGKQPLLAGESVESAVIYSLQSDGVIKIRVNEGQIRGDIPKVLTIER</sequence>
<protein>
    <recommendedName>
        <fullName evidence="2">DUF5067 domain-containing protein</fullName>
    </recommendedName>
</protein>
<dbReference type="EMBL" id="MIKB01000015">
    <property type="protein sequence ID" value="OEG15511.1"/>
    <property type="molecule type" value="Genomic_DNA"/>
</dbReference>
<reference evidence="4" key="1">
    <citation type="submission" date="2016-09" db="EMBL/GenBank/DDBJ databases">
        <authorList>
            <person name="Gulvik C.A."/>
        </authorList>
    </citation>
    <scope>NUCLEOTIDE SEQUENCE [LARGE SCALE GENOMIC DNA]</scope>
    <source>
        <strain evidence="4">LMG 26306</strain>
    </source>
</reference>
<keyword evidence="4" id="KW-1185">Reference proteome</keyword>
<proteinExistence type="predicted"/>
<comment type="caution">
    <text evidence="3">The sequence shown here is derived from an EMBL/GenBank/DDBJ whole genome shotgun (WGS) entry which is preliminary data.</text>
</comment>
<dbReference type="Proteomes" id="UP000094764">
    <property type="component" value="Unassembled WGS sequence"/>
</dbReference>
<evidence type="ECO:0000313" key="4">
    <source>
        <dbReference type="Proteomes" id="UP000094764"/>
    </source>
</evidence>
<gene>
    <name evidence="3" type="ORF">BCR23_08565</name>
</gene>
<evidence type="ECO:0000313" key="3">
    <source>
        <dbReference type="EMBL" id="OEG15511.1"/>
    </source>
</evidence>
<dbReference type="Pfam" id="PF16729">
    <property type="entry name" value="DUF5067"/>
    <property type="match status" value="1"/>
</dbReference>
<dbReference type="AlphaFoldDB" id="A0A1E5GS11"/>
<accession>A0A1E5GS11</accession>
<keyword evidence="1" id="KW-0732">Signal</keyword>